<proteinExistence type="predicted"/>
<evidence type="ECO:0000313" key="2">
    <source>
        <dbReference type="Proteomes" id="UP000321291"/>
    </source>
</evidence>
<keyword evidence="2" id="KW-1185">Reference proteome</keyword>
<evidence type="ECO:0000313" key="1">
    <source>
        <dbReference type="EMBL" id="QEC70692.1"/>
    </source>
</evidence>
<dbReference type="AlphaFoldDB" id="A0A5B8VID2"/>
<name>A0A5B8VID2_9BACT</name>
<accession>A0A5B8VID2</accession>
<sequence length="181" mass="20022">MKHSQLTHLFLATVIITTSALVCGCGHAHLTKGTLVDPLQNQLLKLETNKANKGKRVSVIGYPNFTGDIKTGINDDPVLNVNSERDGKGRLLASFTIPFGKGANEVHVPETFTNHDIVLYDNDGLKHSYAEKLQFSFTLSIQDNRTRITQYPLNAAGLPIMDSAIKVYPTYLTDIRIDKIQ</sequence>
<dbReference type="OrthoDB" id="1254381at2"/>
<dbReference type="PROSITE" id="PS51257">
    <property type="entry name" value="PROKAR_LIPOPROTEIN"/>
    <property type="match status" value="1"/>
</dbReference>
<protein>
    <recommendedName>
        <fullName evidence="3">Lipoprotein</fullName>
    </recommendedName>
</protein>
<dbReference type="Proteomes" id="UP000321291">
    <property type="component" value="Chromosome"/>
</dbReference>
<reference evidence="1 2" key="1">
    <citation type="journal article" date="2017" name="Int. J. Syst. Evol. Microbiol.">
        <title>Arachidicoccus ginsenosidivorans sp. nov., with ginsenoside-converting activity isolated from ginseng cultivating soil.</title>
        <authorList>
            <person name="Siddiqi M.Z."/>
            <person name="Aslam Z."/>
            <person name="Im W.T."/>
        </authorList>
    </citation>
    <scope>NUCLEOTIDE SEQUENCE [LARGE SCALE GENOMIC DNA]</scope>
    <source>
        <strain evidence="1 2">Gsoil 809</strain>
    </source>
</reference>
<dbReference type="KEGG" id="agi:FSB73_02285"/>
<dbReference type="EMBL" id="CP042434">
    <property type="protein sequence ID" value="QEC70692.1"/>
    <property type="molecule type" value="Genomic_DNA"/>
</dbReference>
<gene>
    <name evidence="1" type="ORF">FSB73_02285</name>
</gene>
<dbReference type="RefSeq" id="WP_146779954.1">
    <property type="nucleotide sequence ID" value="NZ_CP042434.1"/>
</dbReference>
<organism evidence="1 2">
    <name type="scientific">Arachidicoccus ginsenosidivorans</name>
    <dbReference type="NCBI Taxonomy" id="496057"/>
    <lineage>
        <taxon>Bacteria</taxon>
        <taxon>Pseudomonadati</taxon>
        <taxon>Bacteroidota</taxon>
        <taxon>Chitinophagia</taxon>
        <taxon>Chitinophagales</taxon>
        <taxon>Chitinophagaceae</taxon>
        <taxon>Arachidicoccus</taxon>
    </lineage>
</organism>
<evidence type="ECO:0008006" key="3">
    <source>
        <dbReference type="Google" id="ProtNLM"/>
    </source>
</evidence>